<dbReference type="AlphaFoldDB" id="A0A415FJY0"/>
<feature type="compositionally biased region" description="Basic and acidic residues" evidence="2">
    <location>
        <begin position="139"/>
        <end position="170"/>
    </location>
</feature>
<sequence length="463" mass="49276">MKAASDAQAKADANDMGKLNDAKTDAQADVDKAQADKTAADRKASDAKATADKAQSKLDDVKRASADADDPAKVEQARQQLKRADADLKTADAQLKTAKSDVEDAKTAKTEASRKATDAQAKADKARTAYDKAQAAADKAGKAYDAARADATKTEADRQAAADAKTKADAKAQTAQSKLEAAQAKAADADKAKTDAQTAYDAAVKDMNTKKAAADAAQSQIAKGSLGFFESRGSEDAVKVLTDPNTTKYLSSIELGKDGDATSLENMKASLKYIRECNDLRAKEGLPPLKVSDVLMAQAQADVDWSDNDDSEGHAKQFNVGENLAWGYNDPFDGWYTDEKASYDKQKAEGVEHPQGTGHYTNIVNPNYDVTGFAISRTNTEYMGPDTVTHGQTFNNSAWEGGIGLHGTITIGTLYTIDEYEAAFDAYYDGLMNADQAYKDAQARVEAAKAALDKADTARQGGH</sequence>
<feature type="compositionally biased region" description="Low complexity" evidence="2">
    <location>
        <begin position="1"/>
        <end position="11"/>
    </location>
</feature>
<name>A0A415FJY0_BIFAD</name>
<feature type="region of interest" description="Disordered" evidence="2">
    <location>
        <begin position="1"/>
        <end position="193"/>
    </location>
</feature>
<dbReference type="CDD" id="cd05379">
    <property type="entry name" value="CAP_bacterial"/>
    <property type="match status" value="1"/>
</dbReference>
<protein>
    <submittedName>
        <fullName evidence="4">Secretion protein</fullName>
    </submittedName>
</protein>
<dbReference type="InterPro" id="IPR035940">
    <property type="entry name" value="CAP_sf"/>
</dbReference>
<dbReference type="SUPFAM" id="SSF55797">
    <property type="entry name" value="PR-1-like"/>
    <property type="match status" value="1"/>
</dbReference>
<gene>
    <name evidence="4" type="ORF">DW072_09820</name>
</gene>
<feature type="compositionally biased region" description="Low complexity" evidence="2">
    <location>
        <begin position="171"/>
        <end position="186"/>
    </location>
</feature>
<accession>A0A415FJY0</accession>
<dbReference type="Pfam" id="PF00188">
    <property type="entry name" value="CAP"/>
    <property type="match status" value="1"/>
</dbReference>
<keyword evidence="1" id="KW-0175">Coiled coil</keyword>
<organism evidence="4 5">
    <name type="scientific">Bifidobacterium adolescentis</name>
    <dbReference type="NCBI Taxonomy" id="1680"/>
    <lineage>
        <taxon>Bacteria</taxon>
        <taxon>Bacillati</taxon>
        <taxon>Actinomycetota</taxon>
        <taxon>Actinomycetes</taxon>
        <taxon>Bifidobacteriales</taxon>
        <taxon>Bifidobacteriaceae</taxon>
        <taxon>Bifidobacterium</taxon>
    </lineage>
</organism>
<evidence type="ECO:0000256" key="2">
    <source>
        <dbReference type="SAM" id="MobiDB-lite"/>
    </source>
</evidence>
<evidence type="ECO:0000256" key="1">
    <source>
        <dbReference type="SAM" id="Coils"/>
    </source>
</evidence>
<dbReference type="Proteomes" id="UP000285262">
    <property type="component" value="Unassembled WGS sequence"/>
</dbReference>
<evidence type="ECO:0000259" key="3">
    <source>
        <dbReference type="Pfam" id="PF00188"/>
    </source>
</evidence>
<dbReference type="InterPro" id="IPR014044">
    <property type="entry name" value="CAP_dom"/>
</dbReference>
<comment type="caution">
    <text evidence="4">The sequence shown here is derived from an EMBL/GenBank/DDBJ whole genome shotgun (WGS) entry which is preliminary data.</text>
</comment>
<feature type="domain" description="SCP" evidence="3">
    <location>
        <begin position="275"/>
        <end position="380"/>
    </location>
</feature>
<feature type="compositionally biased region" description="Basic and acidic residues" evidence="2">
    <location>
        <begin position="98"/>
        <end position="130"/>
    </location>
</feature>
<feature type="coiled-coil region" evidence="1">
    <location>
        <begin position="431"/>
        <end position="458"/>
    </location>
</feature>
<evidence type="ECO:0000313" key="5">
    <source>
        <dbReference type="Proteomes" id="UP000285262"/>
    </source>
</evidence>
<evidence type="ECO:0000313" key="4">
    <source>
        <dbReference type="EMBL" id="RHK23170.1"/>
    </source>
</evidence>
<reference evidence="4 5" key="1">
    <citation type="submission" date="2018-08" db="EMBL/GenBank/DDBJ databases">
        <title>A genome reference for cultivated species of the human gut microbiota.</title>
        <authorList>
            <person name="Zou Y."/>
            <person name="Xue W."/>
            <person name="Luo G."/>
        </authorList>
    </citation>
    <scope>NUCLEOTIDE SEQUENCE [LARGE SCALE GENOMIC DNA]</scope>
    <source>
        <strain evidence="4 5">AF45-19</strain>
    </source>
</reference>
<proteinExistence type="predicted"/>
<dbReference type="Gene3D" id="3.40.33.10">
    <property type="entry name" value="CAP"/>
    <property type="match status" value="1"/>
</dbReference>
<feature type="compositionally biased region" description="Basic and acidic residues" evidence="2">
    <location>
        <begin position="12"/>
        <end position="90"/>
    </location>
</feature>
<dbReference type="EMBL" id="QRNG01000044">
    <property type="protein sequence ID" value="RHK23170.1"/>
    <property type="molecule type" value="Genomic_DNA"/>
</dbReference>
<feature type="non-terminal residue" evidence="4">
    <location>
        <position position="463"/>
    </location>
</feature>